<comment type="subunit">
    <text evidence="1">Collagen polypeptide chains are complexed within the cuticle by disulfide bonds and other types of covalent cross-links.</text>
</comment>
<feature type="compositionally biased region" description="Pro residues" evidence="4">
    <location>
        <begin position="92"/>
        <end position="101"/>
    </location>
</feature>
<protein>
    <recommendedName>
        <fullName evidence="5">Nematode cuticle collagen N-terminal domain-containing protein</fullName>
    </recommendedName>
</protein>
<dbReference type="Pfam" id="PF01484">
    <property type="entry name" value="Col_cuticle_N"/>
    <property type="match status" value="1"/>
</dbReference>
<evidence type="ECO:0000256" key="3">
    <source>
        <dbReference type="ARBA" id="ARBA00023157"/>
    </source>
</evidence>
<feature type="region of interest" description="Disordered" evidence="4">
    <location>
        <begin position="78"/>
        <end position="101"/>
    </location>
</feature>
<gene>
    <name evidence="6" type="ORF">CRE_02195</name>
</gene>
<feature type="domain" description="Nematode cuticle collagen N-terminal" evidence="5">
    <location>
        <begin position="5"/>
        <end position="57"/>
    </location>
</feature>
<dbReference type="GO" id="GO:0042302">
    <property type="term" value="F:structural constituent of cuticle"/>
    <property type="evidence" value="ECO:0007669"/>
    <property type="project" value="InterPro"/>
</dbReference>
<feature type="compositionally biased region" description="Polar residues" evidence="4">
    <location>
        <begin position="80"/>
        <end position="89"/>
    </location>
</feature>
<dbReference type="OrthoDB" id="5876933at2759"/>
<keyword evidence="2" id="KW-0677">Repeat</keyword>
<evidence type="ECO:0000256" key="4">
    <source>
        <dbReference type="SAM" id="MobiDB-lite"/>
    </source>
</evidence>
<dbReference type="Proteomes" id="UP000008281">
    <property type="component" value="Unassembled WGS sequence"/>
</dbReference>
<dbReference type="RefSeq" id="XP_003117140.2">
    <property type="nucleotide sequence ID" value="XM_003117092.2"/>
</dbReference>
<dbReference type="InterPro" id="IPR002486">
    <property type="entry name" value="Col_cuticle_N"/>
</dbReference>
<dbReference type="EMBL" id="DS268408">
    <property type="protein sequence ID" value="EFO86006.1"/>
    <property type="molecule type" value="Genomic_DNA"/>
</dbReference>
<accession>E3LFK9</accession>
<dbReference type="KEGG" id="crq:GCK72_005473"/>
<dbReference type="SMART" id="SM01088">
    <property type="entry name" value="Col_cuticle_N"/>
    <property type="match status" value="1"/>
</dbReference>
<organism evidence="7">
    <name type="scientific">Caenorhabditis remanei</name>
    <name type="common">Caenorhabditis vulgaris</name>
    <dbReference type="NCBI Taxonomy" id="31234"/>
    <lineage>
        <taxon>Eukaryota</taxon>
        <taxon>Metazoa</taxon>
        <taxon>Ecdysozoa</taxon>
        <taxon>Nematoda</taxon>
        <taxon>Chromadorea</taxon>
        <taxon>Rhabditida</taxon>
        <taxon>Rhabditina</taxon>
        <taxon>Rhabditomorpha</taxon>
        <taxon>Rhabditoidea</taxon>
        <taxon>Rhabditidae</taxon>
        <taxon>Peloderinae</taxon>
        <taxon>Caenorhabditis</taxon>
    </lineage>
</organism>
<evidence type="ECO:0000313" key="6">
    <source>
        <dbReference type="EMBL" id="EFO86006.1"/>
    </source>
</evidence>
<name>E3LFK9_CAERE</name>
<reference evidence="6" key="1">
    <citation type="submission" date="2007-07" db="EMBL/GenBank/DDBJ databases">
        <title>PCAP assembly of the Caenorhabditis remanei genome.</title>
        <authorList>
            <consortium name="The Caenorhabditis remanei Sequencing Consortium"/>
            <person name="Wilson R.K."/>
        </authorList>
    </citation>
    <scope>NUCLEOTIDE SEQUENCE [LARGE SCALE GENOMIC DNA]</scope>
    <source>
        <strain evidence="6">PB4641</strain>
    </source>
</reference>
<evidence type="ECO:0000313" key="7">
    <source>
        <dbReference type="Proteomes" id="UP000008281"/>
    </source>
</evidence>
<dbReference type="eggNOG" id="KOG3544">
    <property type="taxonomic scope" value="Eukaryota"/>
</dbReference>
<dbReference type="STRING" id="31234.E3LFK9"/>
<evidence type="ECO:0000256" key="2">
    <source>
        <dbReference type="ARBA" id="ARBA00022737"/>
    </source>
</evidence>
<evidence type="ECO:0000256" key="1">
    <source>
        <dbReference type="ARBA" id="ARBA00011518"/>
    </source>
</evidence>
<feature type="non-terminal residue" evidence="6">
    <location>
        <position position="101"/>
    </location>
</feature>
<proteinExistence type="predicted"/>
<dbReference type="CTD" id="9822548"/>
<evidence type="ECO:0000259" key="5">
    <source>
        <dbReference type="SMART" id="SM01088"/>
    </source>
</evidence>
<dbReference type="AlphaFoldDB" id="E3LFK9"/>
<keyword evidence="3" id="KW-1015">Disulfide bond</keyword>
<dbReference type="InParanoid" id="E3LFK9"/>
<sequence>MTGTTCLTVLAGLSGLVVFGALFSVAHIYNDINSFVDSAHRELGDFKGFANDAWNSMVNHEDSARVARSVFGRRHKKHSQCNCGPQASNCPAGPPGPPGAP</sequence>
<keyword evidence="7" id="KW-1185">Reference proteome</keyword>
<dbReference type="GeneID" id="9822548"/>
<dbReference type="HOGENOM" id="CLU_147587_0_0_1"/>